<evidence type="ECO:0000256" key="1">
    <source>
        <dbReference type="SAM" id="MobiDB-lite"/>
    </source>
</evidence>
<dbReference type="Proteomes" id="UP000008022">
    <property type="component" value="Unassembled WGS sequence"/>
</dbReference>
<accession>A0A0E0QGN9</accession>
<reference evidence="2" key="2">
    <citation type="submission" date="2015-06" db="UniProtKB">
        <authorList>
            <consortium name="EnsemblPlants"/>
        </authorList>
    </citation>
    <scope>IDENTIFICATION</scope>
</reference>
<dbReference type="EnsemblPlants" id="ORUFI08G09910.1">
    <property type="protein sequence ID" value="ORUFI08G09910.1"/>
    <property type="gene ID" value="ORUFI08G09910"/>
</dbReference>
<evidence type="ECO:0000313" key="2">
    <source>
        <dbReference type="EnsemblPlants" id="ORUFI08G09910.1"/>
    </source>
</evidence>
<keyword evidence="3" id="KW-1185">Reference proteome</keyword>
<protein>
    <submittedName>
        <fullName evidence="2">Uncharacterized protein</fullName>
    </submittedName>
</protein>
<dbReference type="STRING" id="4529.A0A0E0QGN9"/>
<dbReference type="Gramene" id="ORUFI08G09910.1">
    <property type="protein sequence ID" value="ORUFI08G09910.1"/>
    <property type="gene ID" value="ORUFI08G09910"/>
</dbReference>
<feature type="region of interest" description="Disordered" evidence="1">
    <location>
        <begin position="114"/>
        <end position="142"/>
    </location>
</feature>
<feature type="region of interest" description="Disordered" evidence="1">
    <location>
        <begin position="50"/>
        <end position="74"/>
    </location>
</feature>
<reference evidence="3" key="1">
    <citation type="submission" date="2013-06" db="EMBL/GenBank/DDBJ databases">
        <authorList>
            <person name="Zhao Q."/>
        </authorList>
    </citation>
    <scope>NUCLEOTIDE SEQUENCE</scope>
    <source>
        <strain evidence="3">cv. W1943</strain>
    </source>
</reference>
<name>A0A0E0QGN9_ORYRU</name>
<feature type="compositionally biased region" description="Pro residues" evidence="1">
    <location>
        <begin position="119"/>
        <end position="129"/>
    </location>
</feature>
<dbReference type="HOGENOM" id="CLU_1362378_0_0_1"/>
<proteinExistence type="predicted"/>
<sequence>MVRSERARGYGEHNALCLRLHRRPRELVASIAGRPSLLCVRWRTWLDGHDADDQDDGPFATSTASTREAEKGRGKLAGFPDDLCLTGSHGVLCDDDDDASHVVGISLGYVSDFSVNPSSRPPPPPPPRSSRPASSGCFVGDDDARPLPPLPWRLPPTLQDLVLVNNPALSGRLAISVACLPLLCKRGGGGRSWVASGGAHG</sequence>
<organism evidence="2 3">
    <name type="scientific">Oryza rufipogon</name>
    <name type="common">Brownbeard rice</name>
    <name type="synonym">Asian wild rice</name>
    <dbReference type="NCBI Taxonomy" id="4529"/>
    <lineage>
        <taxon>Eukaryota</taxon>
        <taxon>Viridiplantae</taxon>
        <taxon>Streptophyta</taxon>
        <taxon>Embryophyta</taxon>
        <taxon>Tracheophyta</taxon>
        <taxon>Spermatophyta</taxon>
        <taxon>Magnoliopsida</taxon>
        <taxon>Liliopsida</taxon>
        <taxon>Poales</taxon>
        <taxon>Poaceae</taxon>
        <taxon>BOP clade</taxon>
        <taxon>Oryzoideae</taxon>
        <taxon>Oryzeae</taxon>
        <taxon>Oryzinae</taxon>
        <taxon>Oryza</taxon>
    </lineage>
</organism>
<evidence type="ECO:0000313" key="3">
    <source>
        <dbReference type="Proteomes" id="UP000008022"/>
    </source>
</evidence>
<dbReference type="AlphaFoldDB" id="A0A0E0QGN9"/>